<dbReference type="InterPro" id="IPR027266">
    <property type="entry name" value="TrmE/GcvT-like"/>
</dbReference>
<dbReference type="Gene3D" id="3.30.1360.120">
    <property type="entry name" value="Probable tRNA modification gtpase trme, domain 1"/>
    <property type="match status" value="1"/>
</dbReference>
<dbReference type="Proteomes" id="UP000604161">
    <property type="component" value="Unassembled WGS sequence"/>
</dbReference>
<reference evidence="1 2" key="1">
    <citation type="submission" date="2020-09" db="EMBL/GenBank/DDBJ databases">
        <title>Marinomonas sp. nov., isolated from the cysticercosis algae of Qingdao, China.</title>
        <authorList>
            <person name="Sun X."/>
        </authorList>
    </citation>
    <scope>NUCLEOTIDE SEQUENCE [LARGE SCALE GENOMIC DNA]</scope>
    <source>
        <strain evidence="1 2">SM2066</strain>
    </source>
</reference>
<evidence type="ECO:0000313" key="2">
    <source>
        <dbReference type="Proteomes" id="UP000604161"/>
    </source>
</evidence>
<gene>
    <name evidence="1" type="ORF">IF202_12330</name>
</gene>
<organism evidence="1 2">
    <name type="scientific">Marinomonas colpomeniae</name>
    <dbReference type="NCBI Taxonomy" id="2774408"/>
    <lineage>
        <taxon>Bacteria</taxon>
        <taxon>Pseudomonadati</taxon>
        <taxon>Pseudomonadota</taxon>
        <taxon>Gammaproteobacteria</taxon>
        <taxon>Oceanospirillales</taxon>
        <taxon>Oceanospirillaceae</taxon>
        <taxon>Marinomonas</taxon>
    </lineage>
</organism>
<accession>A0ABR8P0L2</accession>
<keyword evidence="2" id="KW-1185">Reference proteome</keyword>
<sequence>MAFFNLSAIPNARRSMVSEAAINLSPVITMGDISVSARVGFRGKGALNFLKENGFSAPDKPNQAKMTELGICILRLSNTEFWLIDSSNTNQSVIESLELASNGQDAVYRLYCQHSHGAFIVSGAPIADMFAKICAVDLNIDSFSEGAIAQTSVARVNAIIVRMEGDKSSTFLVLSDSATADYLWHSLADAASEFV</sequence>
<comment type="caution">
    <text evidence="1">The sequence shown here is derived from an EMBL/GenBank/DDBJ whole genome shotgun (WGS) entry which is preliminary data.</text>
</comment>
<dbReference type="RefSeq" id="WP_191595226.1">
    <property type="nucleotide sequence ID" value="NZ_JACYFC010000004.1"/>
</dbReference>
<evidence type="ECO:0000313" key="1">
    <source>
        <dbReference type="EMBL" id="MBD5771833.1"/>
    </source>
</evidence>
<name>A0ABR8P0L2_9GAMM</name>
<proteinExistence type="predicted"/>
<dbReference type="SUPFAM" id="SSF103025">
    <property type="entry name" value="Folate-binding domain"/>
    <property type="match status" value="1"/>
</dbReference>
<dbReference type="Gene3D" id="3.30.70.1520">
    <property type="entry name" value="Heterotetrameric sarcosine oxidase"/>
    <property type="match status" value="1"/>
</dbReference>
<protein>
    <submittedName>
        <fullName evidence="1">Sarcosine oxidase subunit gamma</fullName>
    </submittedName>
</protein>
<dbReference type="EMBL" id="JACYFC010000004">
    <property type="protein sequence ID" value="MBD5771833.1"/>
    <property type="molecule type" value="Genomic_DNA"/>
</dbReference>